<dbReference type="AlphaFoldDB" id="A0A8J9ZG41"/>
<dbReference type="EMBL" id="OV696687">
    <property type="protein sequence ID" value="CAH1253305.1"/>
    <property type="molecule type" value="Genomic_DNA"/>
</dbReference>
<protein>
    <submittedName>
        <fullName evidence="1">Hypp1137 protein</fullName>
    </submittedName>
</protein>
<keyword evidence="2" id="KW-1185">Reference proteome</keyword>
<accession>A0A8J9ZG41</accession>
<sequence length="134" mass="15110">MQQLKAELAAKDQEVLDEMQQLQAELADKDPKFQIQQLLDKMSVEDLKVQDEMQQLQTVMSAKDRKVQADMVAKEQTIQALQKGIQALKQRPYIERCESGMLKTPEAAFVTGSGGRSLALTARFNRAFRTTPVV</sequence>
<proteinExistence type="predicted"/>
<gene>
    <name evidence="1" type="primary">Hypp1137</name>
    <name evidence="1" type="ORF">BLAG_LOCUS13117</name>
</gene>
<reference evidence="1" key="1">
    <citation type="submission" date="2022-01" db="EMBL/GenBank/DDBJ databases">
        <authorList>
            <person name="Braso-Vives M."/>
        </authorList>
    </citation>
    <scope>NUCLEOTIDE SEQUENCE</scope>
</reference>
<evidence type="ECO:0000313" key="1">
    <source>
        <dbReference type="EMBL" id="CAH1253305.1"/>
    </source>
</evidence>
<dbReference type="Proteomes" id="UP000838412">
    <property type="component" value="Chromosome 2"/>
</dbReference>
<evidence type="ECO:0000313" key="2">
    <source>
        <dbReference type="Proteomes" id="UP000838412"/>
    </source>
</evidence>
<organism evidence="1 2">
    <name type="scientific">Branchiostoma lanceolatum</name>
    <name type="common">Common lancelet</name>
    <name type="synonym">Amphioxus lanceolatum</name>
    <dbReference type="NCBI Taxonomy" id="7740"/>
    <lineage>
        <taxon>Eukaryota</taxon>
        <taxon>Metazoa</taxon>
        <taxon>Chordata</taxon>
        <taxon>Cephalochordata</taxon>
        <taxon>Leptocardii</taxon>
        <taxon>Amphioxiformes</taxon>
        <taxon>Branchiostomatidae</taxon>
        <taxon>Branchiostoma</taxon>
    </lineage>
</organism>
<name>A0A8J9ZG41_BRALA</name>